<feature type="compositionally biased region" description="Low complexity" evidence="1">
    <location>
        <begin position="1"/>
        <end position="15"/>
    </location>
</feature>
<proteinExistence type="predicted"/>
<feature type="region of interest" description="Disordered" evidence="1">
    <location>
        <begin position="353"/>
        <end position="382"/>
    </location>
</feature>
<gene>
    <name evidence="2" type="ORF">ACFPPC_10330</name>
</gene>
<comment type="caution">
    <text evidence="2">The sequence shown here is derived from an EMBL/GenBank/DDBJ whole genome shotgun (WGS) entry which is preliminary data.</text>
</comment>
<dbReference type="Proteomes" id="UP001596104">
    <property type="component" value="Unassembled WGS sequence"/>
</dbReference>
<evidence type="ECO:0000256" key="1">
    <source>
        <dbReference type="SAM" id="MobiDB-lite"/>
    </source>
</evidence>
<reference evidence="3" key="1">
    <citation type="journal article" date="2019" name="Int. J. Syst. Evol. Microbiol.">
        <title>The Global Catalogue of Microorganisms (GCM) 10K type strain sequencing project: providing services to taxonomists for standard genome sequencing and annotation.</title>
        <authorList>
            <consortium name="The Broad Institute Genomics Platform"/>
            <consortium name="The Broad Institute Genome Sequencing Center for Infectious Disease"/>
            <person name="Wu L."/>
            <person name="Ma J."/>
        </authorList>
    </citation>
    <scope>NUCLEOTIDE SEQUENCE [LARGE SCALE GENOMIC DNA]</scope>
    <source>
        <strain evidence="3">CGMCC 1.16326</strain>
    </source>
</reference>
<sequence length="523" mass="58154">MKKPRATPTPKATAAETGRKNIPAEGRALFAHARNDITIPHYSTALRPTDDILIRRGKGVELYREVLRDGRSYTVLQKRARALIARDWSVEPASQEPVDIRAAEFVERMLDRLPFDQITLALLDATLMGFSTAEIVWERDGFEVMPSLVKKIDQRRIAFDIDWKPRLFTMEQMLDGLPFPERKLIVHRFDEHDGSDPYGFGLGRILFWHVLFKREGVGFWLKALERFAVPLPVARYPAGTLPADQQRLLDALSGAISGGALAVPIGTEVEFAKAALSGTLTHEGWCRYWDEQTSETVLGETLTTNMGGNGSRAAAETHRDVKDELIDGDADLVAATLQASLVRWAVEYNVPDAQPPLVQRPRPSNVAAEEKSKAEKADRQRKDLDNLFRLRREGFGPQKMEEALSEIMDRPIIVCEPVKPAADPLKVGRIGNDGTPAFSGPDDPSIADQLRDATAGIRRQWIEHIRGVIDQLLADGGELVDLPQRLLEAYPDLPVDELADVIGDAFALAELKGRADLQDEVAE</sequence>
<keyword evidence="3" id="KW-1185">Reference proteome</keyword>
<feature type="region of interest" description="Disordered" evidence="1">
    <location>
        <begin position="1"/>
        <end position="20"/>
    </location>
</feature>
<name>A0ABW0H9L4_9HYPH</name>
<protein>
    <submittedName>
        <fullName evidence="2">DUF935 domain-containing protein</fullName>
    </submittedName>
</protein>
<accession>A0ABW0H9L4</accession>
<evidence type="ECO:0000313" key="2">
    <source>
        <dbReference type="EMBL" id="MFC5393028.1"/>
    </source>
</evidence>
<feature type="compositionally biased region" description="Basic and acidic residues" evidence="1">
    <location>
        <begin position="368"/>
        <end position="382"/>
    </location>
</feature>
<organism evidence="2 3">
    <name type="scientific">Bosea vestrisii</name>
    <dbReference type="NCBI Taxonomy" id="151416"/>
    <lineage>
        <taxon>Bacteria</taxon>
        <taxon>Pseudomonadati</taxon>
        <taxon>Pseudomonadota</taxon>
        <taxon>Alphaproteobacteria</taxon>
        <taxon>Hyphomicrobiales</taxon>
        <taxon>Boseaceae</taxon>
        <taxon>Bosea</taxon>
    </lineage>
</organism>
<evidence type="ECO:0000313" key="3">
    <source>
        <dbReference type="Proteomes" id="UP001596104"/>
    </source>
</evidence>
<dbReference type="Pfam" id="PF06074">
    <property type="entry name" value="Portal_Mu"/>
    <property type="match status" value="1"/>
</dbReference>
<dbReference type="RefSeq" id="WP_377007933.1">
    <property type="nucleotide sequence ID" value="NZ_JBHSLV010000019.1"/>
</dbReference>
<dbReference type="InterPro" id="IPR009279">
    <property type="entry name" value="Portal_Mu"/>
</dbReference>
<dbReference type="EMBL" id="JBHSLV010000019">
    <property type="protein sequence ID" value="MFC5393028.1"/>
    <property type="molecule type" value="Genomic_DNA"/>
</dbReference>